<evidence type="ECO:0000313" key="2">
    <source>
        <dbReference type="EMBL" id="CAA6815590.1"/>
    </source>
</evidence>
<dbReference type="AlphaFoldDB" id="A0A6S6SXZ2"/>
<dbReference type="EMBL" id="CACVAZ010000099">
    <property type="protein sequence ID" value="CAA6815590.1"/>
    <property type="molecule type" value="Genomic_DNA"/>
</dbReference>
<organism evidence="2">
    <name type="scientific">uncultured Sulfurovum sp</name>
    <dbReference type="NCBI Taxonomy" id="269237"/>
    <lineage>
        <taxon>Bacteria</taxon>
        <taxon>Pseudomonadati</taxon>
        <taxon>Campylobacterota</taxon>
        <taxon>Epsilonproteobacteria</taxon>
        <taxon>Campylobacterales</taxon>
        <taxon>Sulfurovaceae</taxon>
        <taxon>Sulfurovum</taxon>
        <taxon>environmental samples</taxon>
    </lineage>
</organism>
<accession>A0A6S6SXZ2</accession>
<reference evidence="2" key="1">
    <citation type="submission" date="2020-01" db="EMBL/GenBank/DDBJ databases">
        <authorList>
            <person name="Meier V. D."/>
            <person name="Meier V D."/>
        </authorList>
    </citation>
    <scope>NUCLEOTIDE SEQUENCE</scope>
    <source>
        <strain evidence="2">HLG_WM_MAG_02</strain>
    </source>
</reference>
<proteinExistence type="predicted"/>
<evidence type="ECO:0000256" key="1">
    <source>
        <dbReference type="SAM" id="MobiDB-lite"/>
    </source>
</evidence>
<name>A0A6S6SXZ2_9BACT</name>
<protein>
    <submittedName>
        <fullName evidence="2">Nitrite reductase (Cytochrome ammonia-forming)</fullName>
    </submittedName>
</protein>
<feature type="region of interest" description="Disordered" evidence="1">
    <location>
        <begin position="44"/>
        <end position="68"/>
    </location>
</feature>
<gene>
    <name evidence="2" type="ORF">HELGO_WM17319</name>
</gene>
<sequence>MNYSAPDFSTKENAQALAGVPLAQLIEEKKKFKATLEKEWYKQAEKNGNLNAEKSRKGLDDAETAYSE</sequence>